<evidence type="ECO:0000259" key="1">
    <source>
        <dbReference type="PROSITE" id="PS50106"/>
    </source>
</evidence>
<keyword evidence="3" id="KW-1185">Reference proteome</keyword>
<dbReference type="SUPFAM" id="SSF50156">
    <property type="entry name" value="PDZ domain-like"/>
    <property type="match status" value="1"/>
</dbReference>
<evidence type="ECO:0000313" key="2">
    <source>
        <dbReference type="EMBL" id="KAK2577619.1"/>
    </source>
</evidence>
<comment type="caution">
    <text evidence="2">The sequence shown here is derived from an EMBL/GenBank/DDBJ whole genome shotgun (WGS) entry which is preliminary data.</text>
</comment>
<dbReference type="PROSITE" id="PS50106">
    <property type="entry name" value="PDZ"/>
    <property type="match status" value="1"/>
</dbReference>
<name>A0AAD9RDA0_9HYME</name>
<gene>
    <name evidence="2" type="ORF">KPH14_000654</name>
</gene>
<dbReference type="EMBL" id="JAIFRP010004175">
    <property type="protein sequence ID" value="KAK2577619.1"/>
    <property type="molecule type" value="Genomic_DNA"/>
</dbReference>
<accession>A0AAD9RDA0</accession>
<dbReference type="Gene3D" id="2.30.42.10">
    <property type="match status" value="1"/>
</dbReference>
<dbReference type="Pfam" id="PF00595">
    <property type="entry name" value="PDZ"/>
    <property type="match status" value="1"/>
</dbReference>
<feature type="non-terminal residue" evidence="2">
    <location>
        <position position="1"/>
    </location>
</feature>
<feature type="domain" description="PDZ" evidence="1">
    <location>
        <begin position="17"/>
        <end position="64"/>
    </location>
</feature>
<evidence type="ECO:0000313" key="3">
    <source>
        <dbReference type="Proteomes" id="UP001258017"/>
    </source>
</evidence>
<reference evidence="2" key="1">
    <citation type="submission" date="2021-08" db="EMBL/GenBank/DDBJ databases">
        <authorList>
            <person name="Misof B."/>
            <person name="Oliver O."/>
            <person name="Podsiadlowski L."/>
            <person name="Donath A."/>
            <person name="Peters R."/>
            <person name="Mayer C."/>
            <person name="Rust J."/>
            <person name="Gunkel S."/>
            <person name="Lesny P."/>
            <person name="Martin S."/>
            <person name="Oeyen J.P."/>
            <person name="Petersen M."/>
            <person name="Panagiotis P."/>
            <person name="Wilbrandt J."/>
            <person name="Tanja T."/>
        </authorList>
    </citation>
    <scope>NUCLEOTIDE SEQUENCE</scope>
    <source>
        <strain evidence="2">GBR_01_08_01A</strain>
        <tissue evidence="2">Thorax + abdomen</tissue>
    </source>
</reference>
<dbReference type="Proteomes" id="UP001258017">
    <property type="component" value="Unassembled WGS sequence"/>
</dbReference>
<dbReference type="AlphaFoldDB" id="A0AAD9RDA0"/>
<organism evidence="2 3">
    <name type="scientific">Odynerus spinipes</name>
    <dbReference type="NCBI Taxonomy" id="1348599"/>
    <lineage>
        <taxon>Eukaryota</taxon>
        <taxon>Metazoa</taxon>
        <taxon>Ecdysozoa</taxon>
        <taxon>Arthropoda</taxon>
        <taxon>Hexapoda</taxon>
        <taxon>Insecta</taxon>
        <taxon>Pterygota</taxon>
        <taxon>Neoptera</taxon>
        <taxon>Endopterygota</taxon>
        <taxon>Hymenoptera</taxon>
        <taxon>Apocrita</taxon>
        <taxon>Aculeata</taxon>
        <taxon>Vespoidea</taxon>
        <taxon>Vespidae</taxon>
        <taxon>Eumeninae</taxon>
        <taxon>Odynerus</taxon>
    </lineage>
</organism>
<protein>
    <recommendedName>
        <fullName evidence="1">PDZ domain-containing protein</fullName>
    </recommendedName>
</protein>
<proteinExistence type="predicted"/>
<dbReference type="InterPro" id="IPR001478">
    <property type="entry name" value="PDZ"/>
</dbReference>
<sequence>ISLLQIEQYSGYKGVHIVAVKKGQYGLGIMIIEGKHAEVGQGIFVSDIQEGSAAEQERAGRKAC</sequence>
<dbReference type="InterPro" id="IPR036034">
    <property type="entry name" value="PDZ_sf"/>
</dbReference>
<reference evidence="2" key="2">
    <citation type="journal article" date="2023" name="Commun. Biol.">
        <title>Intrasexual cuticular hydrocarbon dimorphism in a wasp sheds light on hydrocarbon biosynthesis genes in Hymenoptera.</title>
        <authorList>
            <person name="Moris V.C."/>
            <person name="Podsiadlowski L."/>
            <person name="Martin S."/>
            <person name="Oeyen J.P."/>
            <person name="Donath A."/>
            <person name="Petersen M."/>
            <person name="Wilbrandt J."/>
            <person name="Misof B."/>
            <person name="Liedtke D."/>
            <person name="Thamm M."/>
            <person name="Scheiner R."/>
            <person name="Schmitt T."/>
            <person name="Niehuis O."/>
        </authorList>
    </citation>
    <scope>NUCLEOTIDE SEQUENCE</scope>
    <source>
        <strain evidence="2">GBR_01_08_01A</strain>
    </source>
</reference>